<organism evidence="5 6">
    <name type="scientific">Homoserinimonas aerilata</name>
    <dbReference type="NCBI Taxonomy" id="1162970"/>
    <lineage>
        <taxon>Bacteria</taxon>
        <taxon>Bacillati</taxon>
        <taxon>Actinomycetota</taxon>
        <taxon>Actinomycetes</taxon>
        <taxon>Micrococcales</taxon>
        <taxon>Microbacteriaceae</taxon>
        <taxon>Homoserinimonas</taxon>
    </lineage>
</organism>
<reference evidence="5 6" key="1">
    <citation type="submission" date="2019-06" db="EMBL/GenBank/DDBJ databases">
        <title>Sequencing the genomes of 1000 actinobacteria strains.</title>
        <authorList>
            <person name="Klenk H.-P."/>
        </authorList>
    </citation>
    <scope>NUCLEOTIDE SEQUENCE [LARGE SCALE GENOMIC DNA]</scope>
    <source>
        <strain evidence="5 6">DSM 26477</strain>
    </source>
</reference>
<keyword evidence="2" id="KW-0012">Acyltransferase</keyword>
<dbReference type="InterPro" id="IPR050832">
    <property type="entry name" value="Bact_Acetyltransf"/>
</dbReference>
<evidence type="ECO:0000256" key="1">
    <source>
        <dbReference type="ARBA" id="ARBA00022679"/>
    </source>
</evidence>
<keyword evidence="6" id="KW-1185">Reference proteome</keyword>
<dbReference type="Pfam" id="PF00583">
    <property type="entry name" value="Acetyltransf_1"/>
    <property type="match status" value="1"/>
</dbReference>
<accession>A0A542YLQ7</accession>
<evidence type="ECO:0000259" key="4">
    <source>
        <dbReference type="PROSITE" id="PS51186"/>
    </source>
</evidence>
<feature type="compositionally biased region" description="Low complexity" evidence="3">
    <location>
        <begin position="167"/>
        <end position="176"/>
    </location>
</feature>
<evidence type="ECO:0000313" key="6">
    <source>
        <dbReference type="Proteomes" id="UP000317998"/>
    </source>
</evidence>
<dbReference type="InterPro" id="IPR006464">
    <property type="entry name" value="AcTrfase_RimI/Ard1"/>
</dbReference>
<feature type="region of interest" description="Disordered" evidence="3">
    <location>
        <begin position="155"/>
        <end position="202"/>
    </location>
</feature>
<proteinExistence type="predicted"/>
<dbReference type="GO" id="GO:0008080">
    <property type="term" value="F:N-acetyltransferase activity"/>
    <property type="evidence" value="ECO:0007669"/>
    <property type="project" value="InterPro"/>
</dbReference>
<evidence type="ECO:0000256" key="2">
    <source>
        <dbReference type="ARBA" id="ARBA00023315"/>
    </source>
</evidence>
<dbReference type="SUPFAM" id="SSF55729">
    <property type="entry name" value="Acyl-CoA N-acyltransferases (Nat)"/>
    <property type="match status" value="1"/>
</dbReference>
<protein>
    <submittedName>
        <fullName evidence="5">Ribosomal-protein-alanine N-acetyltransferase</fullName>
    </submittedName>
</protein>
<dbReference type="PANTHER" id="PTHR43877">
    <property type="entry name" value="AMINOALKYLPHOSPHONATE N-ACETYLTRANSFERASE-RELATED-RELATED"/>
    <property type="match status" value="1"/>
</dbReference>
<dbReference type="OrthoDB" id="529907at2"/>
<dbReference type="EMBL" id="VFOM01000001">
    <property type="protein sequence ID" value="TQL48894.1"/>
    <property type="molecule type" value="Genomic_DNA"/>
</dbReference>
<dbReference type="InterPro" id="IPR000182">
    <property type="entry name" value="GNAT_dom"/>
</dbReference>
<sequence>MAWLLRRASVADLPAIMALETSTFGSDAWSAEAMRSELAGAHTHYLVATPEGSDAVVAYAGLLAPASAQQADIQTIAVAPTARRGGLGRTLMLQLMAEAFSRGAREMFLEVRADNPGAQSLYEQLGFEQIAVRPRYYQPDGVDALIMRAPLSEPRTSLVEPVPPAAPITATAPGEPVSTSGEPAGASAALTDQPDPTAEGAS</sequence>
<dbReference type="CDD" id="cd04301">
    <property type="entry name" value="NAT_SF"/>
    <property type="match status" value="1"/>
</dbReference>
<keyword evidence="1 5" id="KW-0808">Transferase</keyword>
<name>A0A542YLQ7_9MICO</name>
<dbReference type="Gene3D" id="3.40.630.30">
    <property type="match status" value="1"/>
</dbReference>
<dbReference type="Proteomes" id="UP000317998">
    <property type="component" value="Unassembled WGS sequence"/>
</dbReference>
<evidence type="ECO:0000313" key="5">
    <source>
        <dbReference type="EMBL" id="TQL48894.1"/>
    </source>
</evidence>
<dbReference type="NCBIfam" id="TIGR01575">
    <property type="entry name" value="rimI"/>
    <property type="match status" value="1"/>
</dbReference>
<comment type="caution">
    <text evidence="5">The sequence shown here is derived from an EMBL/GenBank/DDBJ whole genome shotgun (WGS) entry which is preliminary data.</text>
</comment>
<feature type="domain" description="N-acetyltransferase" evidence="4">
    <location>
        <begin position="3"/>
        <end position="152"/>
    </location>
</feature>
<dbReference type="InterPro" id="IPR016181">
    <property type="entry name" value="Acyl_CoA_acyltransferase"/>
</dbReference>
<dbReference type="AlphaFoldDB" id="A0A542YLQ7"/>
<dbReference type="PROSITE" id="PS51186">
    <property type="entry name" value="GNAT"/>
    <property type="match status" value="1"/>
</dbReference>
<dbReference type="RefSeq" id="WP_141880956.1">
    <property type="nucleotide sequence ID" value="NZ_VFOM01000001.1"/>
</dbReference>
<gene>
    <name evidence="5" type="ORF">FB562_2001</name>
</gene>
<evidence type="ECO:0000256" key="3">
    <source>
        <dbReference type="SAM" id="MobiDB-lite"/>
    </source>
</evidence>